<keyword evidence="12" id="KW-1185">Reference proteome</keyword>
<evidence type="ECO:0000256" key="7">
    <source>
        <dbReference type="ARBA" id="ARBA00023163"/>
    </source>
</evidence>
<dbReference type="Pfam" id="PF03477">
    <property type="entry name" value="ATP-cone"/>
    <property type="match status" value="1"/>
</dbReference>
<dbReference type="NCBIfam" id="TIGR00244">
    <property type="entry name" value="transcriptional regulator NrdR"/>
    <property type="match status" value="1"/>
</dbReference>
<keyword evidence="7 8" id="KW-0804">Transcription</keyword>
<evidence type="ECO:0000313" key="11">
    <source>
        <dbReference type="EMBL" id="MBZ5714369.1"/>
    </source>
</evidence>
<feature type="domain" description="ATP-cone" evidence="10">
    <location>
        <begin position="49"/>
        <end position="139"/>
    </location>
</feature>
<dbReference type="PANTHER" id="PTHR30455">
    <property type="entry name" value="TRANSCRIPTIONAL REPRESSOR NRDR"/>
    <property type="match status" value="1"/>
</dbReference>
<evidence type="ECO:0000256" key="8">
    <source>
        <dbReference type="HAMAP-Rule" id="MF_00440"/>
    </source>
</evidence>
<keyword evidence="2 8" id="KW-0547">Nucleotide-binding</keyword>
<dbReference type="RefSeq" id="WP_224196096.1">
    <property type="nucleotide sequence ID" value="NZ_JAIRAU010000047.1"/>
</dbReference>
<evidence type="ECO:0000256" key="5">
    <source>
        <dbReference type="ARBA" id="ARBA00023015"/>
    </source>
</evidence>
<evidence type="ECO:0000256" key="1">
    <source>
        <dbReference type="ARBA" id="ARBA00022491"/>
    </source>
</evidence>
<keyword evidence="5 8" id="KW-0805">Transcription regulation</keyword>
<dbReference type="HAMAP" id="MF_00440">
    <property type="entry name" value="NrdR"/>
    <property type="match status" value="1"/>
</dbReference>
<evidence type="ECO:0000259" key="10">
    <source>
        <dbReference type="PROSITE" id="PS51161"/>
    </source>
</evidence>
<evidence type="ECO:0000313" key="12">
    <source>
        <dbReference type="Proteomes" id="UP001139031"/>
    </source>
</evidence>
<evidence type="ECO:0000256" key="3">
    <source>
        <dbReference type="ARBA" id="ARBA00022771"/>
    </source>
</evidence>
<dbReference type="Proteomes" id="UP001139031">
    <property type="component" value="Unassembled WGS sequence"/>
</dbReference>
<organism evidence="11 12">
    <name type="scientific">Nannocystis pusilla</name>
    <dbReference type="NCBI Taxonomy" id="889268"/>
    <lineage>
        <taxon>Bacteria</taxon>
        <taxon>Pseudomonadati</taxon>
        <taxon>Myxococcota</taxon>
        <taxon>Polyangia</taxon>
        <taxon>Nannocystales</taxon>
        <taxon>Nannocystaceae</taxon>
        <taxon>Nannocystis</taxon>
    </lineage>
</organism>
<dbReference type="InterPro" id="IPR005144">
    <property type="entry name" value="ATP-cone_dom"/>
</dbReference>
<keyword evidence="8" id="KW-0479">Metal-binding</keyword>
<sequence length="205" mass="22853">MLCPVCRSGSIKVLDSRESRDGGAIRRRRACLDCNHRFTTYERIETTPPIVLGRGGGKQLFDRNKIRASLQAVCRKRPVDDEQIEALLGVVELWAATRGEKEIRAEEIADRILRLLRPLDAVAYVRYVAIHGEYQAVDEFVHLLNEMEKAAHTSPEGQRTLFEIDARGQIQLSAPTRLPAFAEGEDEADSGDRSAPAASPESEVN</sequence>
<evidence type="ECO:0000256" key="9">
    <source>
        <dbReference type="SAM" id="MobiDB-lite"/>
    </source>
</evidence>
<dbReference type="Pfam" id="PF22811">
    <property type="entry name" value="Zn_ribbon_NrdR"/>
    <property type="match status" value="1"/>
</dbReference>
<keyword evidence="8" id="KW-0862">Zinc</keyword>
<keyword evidence="1 8" id="KW-0678">Repressor</keyword>
<reference evidence="11" key="1">
    <citation type="submission" date="2021-08" db="EMBL/GenBank/DDBJ databases">
        <authorList>
            <person name="Stevens D.C."/>
        </authorList>
    </citation>
    <scope>NUCLEOTIDE SEQUENCE</scope>
    <source>
        <strain evidence="11">DSM 53165</strain>
    </source>
</reference>
<gene>
    <name evidence="8 11" type="primary">nrdR</name>
    <name evidence="11" type="ORF">K7C98_34495</name>
</gene>
<dbReference type="EMBL" id="JAIRAU010000047">
    <property type="protein sequence ID" value="MBZ5714369.1"/>
    <property type="molecule type" value="Genomic_DNA"/>
</dbReference>
<protein>
    <recommendedName>
        <fullName evidence="8">Transcriptional repressor NrdR</fullName>
    </recommendedName>
</protein>
<proteinExistence type="inferred from homology"/>
<feature type="region of interest" description="Disordered" evidence="9">
    <location>
        <begin position="175"/>
        <end position="205"/>
    </location>
</feature>
<comment type="caution">
    <text evidence="11">The sequence shown here is derived from an EMBL/GenBank/DDBJ whole genome shotgun (WGS) entry which is preliminary data.</text>
</comment>
<dbReference type="InterPro" id="IPR055173">
    <property type="entry name" value="NrdR-like_N"/>
</dbReference>
<keyword evidence="4 8" id="KW-0067">ATP-binding</keyword>
<feature type="zinc finger region" evidence="8">
    <location>
        <begin position="3"/>
        <end position="34"/>
    </location>
</feature>
<dbReference type="PANTHER" id="PTHR30455:SF2">
    <property type="entry name" value="TRANSCRIPTIONAL REPRESSOR NRDR"/>
    <property type="match status" value="1"/>
</dbReference>
<dbReference type="PROSITE" id="PS51161">
    <property type="entry name" value="ATP_CONE"/>
    <property type="match status" value="1"/>
</dbReference>
<keyword evidence="6 8" id="KW-0238">DNA-binding</keyword>
<keyword evidence="3 8" id="KW-0863">Zinc-finger</keyword>
<comment type="similarity">
    <text evidence="8">Belongs to the NrdR family.</text>
</comment>
<comment type="function">
    <text evidence="8">Negatively regulates transcription of bacterial ribonucleotide reductase nrd genes and operons by binding to NrdR-boxes.</text>
</comment>
<name>A0ABS7U1Q1_9BACT</name>
<evidence type="ECO:0000256" key="6">
    <source>
        <dbReference type="ARBA" id="ARBA00023125"/>
    </source>
</evidence>
<evidence type="ECO:0000256" key="2">
    <source>
        <dbReference type="ARBA" id="ARBA00022741"/>
    </source>
</evidence>
<comment type="cofactor">
    <cofactor evidence="8">
        <name>Zn(2+)</name>
        <dbReference type="ChEBI" id="CHEBI:29105"/>
    </cofactor>
    <text evidence="8">Binds 1 zinc ion.</text>
</comment>
<accession>A0ABS7U1Q1</accession>
<dbReference type="InterPro" id="IPR003796">
    <property type="entry name" value="RNR_NrdR-like"/>
</dbReference>
<evidence type="ECO:0000256" key="4">
    <source>
        <dbReference type="ARBA" id="ARBA00022840"/>
    </source>
</evidence>